<feature type="signal peptide" evidence="2">
    <location>
        <begin position="1"/>
        <end position="23"/>
    </location>
</feature>
<comment type="caution">
    <text evidence="3">The sequence shown here is derived from an EMBL/GenBank/DDBJ whole genome shotgun (WGS) entry which is preliminary data.</text>
</comment>
<reference evidence="3" key="1">
    <citation type="submission" date="2020-03" db="EMBL/GenBank/DDBJ databases">
        <authorList>
            <person name="Guo F."/>
        </authorList>
    </citation>
    <scope>NUCLEOTIDE SEQUENCE</scope>
    <source>
        <strain evidence="3">JCM 30134</strain>
    </source>
</reference>
<protein>
    <recommendedName>
        <fullName evidence="5">Collagen pro alpha-chain</fullName>
    </recommendedName>
</protein>
<dbReference type="Proteomes" id="UP000787472">
    <property type="component" value="Unassembled WGS sequence"/>
</dbReference>
<dbReference type="EMBL" id="JAAONZ010000001">
    <property type="protein sequence ID" value="NHO64175.1"/>
    <property type="molecule type" value="Genomic_DNA"/>
</dbReference>
<keyword evidence="4" id="KW-1185">Reference proteome</keyword>
<accession>A0A9E5MLM3</accession>
<evidence type="ECO:0000256" key="1">
    <source>
        <dbReference type="SAM" id="MobiDB-lite"/>
    </source>
</evidence>
<feature type="region of interest" description="Disordered" evidence="1">
    <location>
        <begin position="252"/>
        <end position="273"/>
    </location>
</feature>
<dbReference type="AlphaFoldDB" id="A0A9E5MLM3"/>
<name>A0A9E5MLM3_9GAMM</name>
<feature type="chain" id="PRO_5038964868" description="Collagen pro alpha-chain" evidence="2">
    <location>
        <begin position="24"/>
        <end position="273"/>
    </location>
</feature>
<evidence type="ECO:0008006" key="5">
    <source>
        <dbReference type="Google" id="ProtNLM"/>
    </source>
</evidence>
<organism evidence="3 4">
    <name type="scientific">Pseudomaricurvus hydrocarbonicus</name>
    <dbReference type="NCBI Taxonomy" id="1470433"/>
    <lineage>
        <taxon>Bacteria</taxon>
        <taxon>Pseudomonadati</taxon>
        <taxon>Pseudomonadota</taxon>
        <taxon>Gammaproteobacteria</taxon>
        <taxon>Cellvibrionales</taxon>
        <taxon>Cellvibrionaceae</taxon>
        <taxon>Pseudomaricurvus</taxon>
    </lineage>
</organism>
<evidence type="ECO:0000256" key="2">
    <source>
        <dbReference type="SAM" id="SignalP"/>
    </source>
</evidence>
<sequence>MLRSASLFLILLGLNSFCGVARADTQFTGDAEQTGPMSKRVYAVNDHGWLRLPSNHRDLTLESLAVGTAAKLFVPADIRSLRVNHLTLSHKAIVSIAPRYEEFVLTVQRADFADGSMIVATGENGDLGVPGGHGTDLRLTLASGRIANLTLDTRGGDGGRGWPGEAGQNGRDATCWGRGTSRGQSGGQGGDGQPGGDGGNITLKLADPQWLEVIDVRQYGGQGGLAGEAGAAGKGGDPASCWLYSLGRDARGGHAGSPGKASSAGRQGILRVQ</sequence>
<evidence type="ECO:0000313" key="4">
    <source>
        <dbReference type="Proteomes" id="UP000787472"/>
    </source>
</evidence>
<gene>
    <name evidence="3" type="ORF">G8770_01280</name>
</gene>
<feature type="region of interest" description="Disordered" evidence="1">
    <location>
        <begin position="152"/>
        <end position="203"/>
    </location>
</feature>
<keyword evidence="2" id="KW-0732">Signal</keyword>
<proteinExistence type="predicted"/>
<feature type="compositionally biased region" description="Gly residues" evidence="1">
    <location>
        <begin position="184"/>
        <end position="199"/>
    </location>
</feature>
<evidence type="ECO:0000313" key="3">
    <source>
        <dbReference type="EMBL" id="NHO64175.1"/>
    </source>
</evidence>